<dbReference type="PANTHER" id="PTHR47723:SF19">
    <property type="entry name" value="POLYNUCLEOTIDYL TRANSFERASE, RIBONUCLEASE H-LIKE SUPERFAMILY PROTEIN"/>
    <property type="match status" value="1"/>
</dbReference>
<dbReference type="InterPro" id="IPR053151">
    <property type="entry name" value="RNase_H-like"/>
</dbReference>
<evidence type="ECO:0000259" key="1">
    <source>
        <dbReference type="Pfam" id="PF13456"/>
    </source>
</evidence>
<dbReference type="SUPFAM" id="SSF53098">
    <property type="entry name" value="Ribonuclease H-like"/>
    <property type="match status" value="1"/>
</dbReference>
<sequence>MEELRIPFTLKEAFVKYGAELEGFFKLNVDGSYMETSGVMGAADIIRNHLGQWISGFSSFIGPGNSLAVEIWGISFGLKLASCNRSGNHTFDG</sequence>
<dbReference type="PANTHER" id="PTHR47723">
    <property type="entry name" value="OS05G0353850 PROTEIN"/>
    <property type="match status" value="1"/>
</dbReference>
<dbReference type="InterPro" id="IPR002156">
    <property type="entry name" value="RNaseH_domain"/>
</dbReference>
<dbReference type="CDD" id="cd06222">
    <property type="entry name" value="RNase_H_like"/>
    <property type="match status" value="1"/>
</dbReference>
<protein>
    <submittedName>
        <fullName evidence="2">Putative ribonuclease H-like domain-containing protein</fullName>
    </submittedName>
</protein>
<dbReference type="EMBL" id="JAAIUW010000010">
    <property type="protein sequence ID" value="KAF7811326.1"/>
    <property type="molecule type" value="Genomic_DNA"/>
</dbReference>
<accession>A0A834WA58</accession>
<dbReference type="GO" id="GO:0003676">
    <property type="term" value="F:nucleic acid binding"/>
    <property type="evidence" value="ECO:0007669"/>
    <property type="project" value="InterPro"/>
</dbReference>
<reference evidence="2" key="1">
    <citation type="submission" date="2020-09" db="EMBL/GenBank/DDBJ databases">
        <title>Genome-Enabled Discovery of Anthraquinone Biosynthesis in Senna tora.</title>
        <authorList>
            <person name="Kang S.-H."/>
            <person name="Pandey R.P."/>
            <person name="Lee C.-M."/>
            <person name="Sim J.-S."/>
            <person name="Jeong J.-T."/>
            <person name="Choi B.-S."/>
            <person name="Jung M."/>
            <person name="Ginzburg D."/>
            <person name="Zhao K."/>
            <person name="Won S.Y."/>
            <person name="Oh T.-J."/>
            <person name="Yu Y."/>
            <person name="Kim N.-H."/>
            <person name="Lee O.R."/>
            <person name="Lee T.-H."/>
            <person name="Bashyal P."/>
            <person name="Kim T.-S."/>
            <person name="Lee W.-H."/>
            <person name="Kawkins C."/>
            <person name="Kim C.-K."/>
            <person name="Kim J.S."/>
            <person name="Ahn B.O."/>
            <person name="Rhee S.Y."/>
            <person name="Sohng J.K."/>
        </authorList>
    </citation>
    <scope>NUCLEOTIDE SEQUENCE</scope>
    <source>
        <tissue evidence="2">Leaf</tissue>
    </source>
</reference>
<dbReference type="Proteomes" id="UP000634136">
    <property type="component" value="Unassembled WGS sequence"/>
</dbReference>
<feature type="domain" description="RNase H type-1" evidence="1">
    <location>
        <begin position="28"/>
        <end position="82"/>
    </location>
</feature>
<dbReference type="InterPro" id="IPR044730">
    <property type="entry name" value="RNase_H-like_dom_plant"/>
</dbReference>
<evidence type="ECO:0000313" key="2">
    <source>
        <dbReference type="EMBL" id="KAF7811326.1"/>
    </source>
</evidence>
<comment type="caution">
    <text evidence="2">The sequence shown here is derived from an EMBL/GenBank/DDBJ whole genome shotgun (WGS) entry which is preliminary data.</text>
</comment>
<dbReference type="AlphaFoldDB" id="A0A834WA58"/>
<organism evidence="2 3">
    <name type="scientific">Senna tora</name>
    <dbReference type="NCBI Taxonomy" id="362788"/>
    <lineage>
        <taxon>Eukaryota</taxon>
        <taxon>Viridiplantae</taxon>
        <taxon>Streptophyta</taxon>
        <taxon>Embryophyta</taxon>
        <taxon>Tracheophyta</taxon>
        <taxon>Spermatophyta</taxon>
        <taxon>Magnoliopsida</taxon>
        <taxon>eudicotyledons</taxon>
        <taxon>Gunneridae</taxon>
        <taxon>Pentapetalae</taxon>
        <taxon>rosids</taxon>
        <taxon>fabids</taxon>
        <taxon>Fabales</taxon>
        <taxon>Fabaceae</taxon>
        <taxon>Caesalpinioideae</taxon>
        <taxon>Cassia clade</taxon>
        <taxon>Senna</taxon>
    </lineage>
</organism>
<gene>
    <name evidence="2" type="ORF">G2W53_032302</name>
</gene>
<dbReference type="Pfam" id="PF13456">
    <property type="entry name" value="RVT_3"/>
    <property type="match status" value="1"/>
</dbReference>
<keyword evidence="3" id="KW-1185">Reference proteome</keyword>
<proteinExistence type="predicted"/>
<dbReference type="GO" id="GO:0004523">
    <property type="term" value="F:RNA-DNA hybrid ribonuclease activity"/>
    <property type="evidence" value="ECO:0007669"/>
    <property type="project" value="InterPro"/>
</dbReference>
<name>A0A834WA58_9FABA</name>
<dbReference type="InterPro" id="IPR012337">
    <property type="entry name" value="RNaseH-like_sf"/>
</dbReference>
<evidence type="ECO:0000313" key="3">
    <source>
        <dbReference type="Proteomes" id="UP000634136"/>
    </source>
</evidence>
<dbReference type="OrthoDB" id="1436812at2759"/>